<dbReference type="SUPFAM" id="SSF53448">
    <property type="entry name" value="Nucleotide-diphospho-sugar transferases"/>
    <property type="match status" value="1"/>
</dbReference>
<reference evidence="2" key="1">
    <citation type="journal article" date="2023" name="Mol. Biol. Evol.">
        <title>Third-Generation Sequencing Reveals the Adaptive Role of the Epigenome in Three Deep-Sea Polychaetes.</title>
        <authorList>
            <person name="Perez M."/>
            <person name="Aroh O."/>
            <person name="Sun Y."/>
            <person name="Lan Y."/>
            <person name="Juniper S.K."/>
            <person name="Young C.R."/>
            <person name="Angers B."/>
            <person name="Qian P.Y."/>
        </authorList>
    </citation>
    <scope>NUCLEOTIDE SEQUENCE</scope>
    <source>
        <strain evidence="2">P08H-3</strain>
    </source>
</reference>
<dbReference type="AlphaFoldDB" id="A0AAD9KAT5"/>
<dbReference type="Pfam" id="PF00535">
    <property type="entry name" value="Glycos_transf_2"/>
    <property type="match status" value="1"/>
</dbReference>
<proteinExistence type="predicted"/>
<evidence type="ECO:0000259" key="1">
    <source>
        <dbReference type="Pfam" id="PF00535"/>
    </source>
</evidence>
<organism evidence="2 3">
    <name type="scientific">Paralvinella palmiformis</name>
    <dbReference type="NCBI Taxonomy" id="53620"/>
    <lineage>
        <taxon>Eukaryota</taxon>
        <taxon>Metazoa</taxon>
        <taxon>Spiralia</taxon>
        <taxon>Lophotrochozoa</taxon>
        <taxon>Annelida</taxon>
        <taxon>Polychaeta</taxon>
        <taxon>Sedentaria</taxon>
        <taxon>Canalipalpata</taxon>
        <taxon>Terebellida</taxon>
        <taxon>Terebelliformia</taxon>
        <taxon>Alvinellidae</taxon>
        <taxon>Paralvinella</taxon>
    </lineage>
</organism>
<accession>A0AAD9KAT5</accession>
<dbReference type="InterPro" id="IPR029044">
    <property type="entry name" value="Nucleotide-diphossugar_trans"/>
</dbReference>
<dbReference type="Gene3D" id="3.90.550.10">
    <property type="entry name" value="Spore Coat Polysaccharide Biosynthesis Protein SpsA, Chain A"/>
    <property type="match status" value="1"/>
</dbReference>
<dbReference type="EMBL" id="JAODUP010000023">
    <property type="protein sequence ID" value="KAK2167864.1"/>
    <property type="molecule type" value="Genomic_DNA"/>
</dbReference>
<comment type="caution">
    <text evidence="2">The sequence shown here is derived from an EMBL/GenBank/DDBJ whole genome shotgun (WGS) entry which is preliminary data.</text>
</comment>
<protein>
    <recommendedName>
        <fullName evidence="1">Glycosyltransferase 2-like domain-containing protein</fullName>
    </recommendedName>
</protein>
<keyword evidence="3" id="KW-1185">Reference proteome</keyword>
<sequence length="364" mass="42378">MWCKSFVGYLYLEEIIGTRHSNNVIKRVTLYNRSAPKKTVNDDDSEPLTLTYYPPNQKYKVTNFLDSEPNCSGEACDLNLGRTKIEVIPHKKLLCIPISKCLTVNIKTRHRYEEVKEFIDSIHLYYPALRIVVMDEFNPDYETTKWADIMSNSPLITYAQVKPGVGYGRMLAARLSPTKYVLVADDDYIFSDKTNITKLVDIMENSDADIVAGTTDDFFPFAGAIRVSSENDKCLLSLYPGIFYEVIPNYKNCYQVDIGKTFFVARRDVILDAGSWDVSRPFYEHEDFFFQMRKSRLKIAYCDDIIVRHVPKSRKLAKLRKNYFEDLKVALMEKWKIDDYFSCSSPMTYFKMETCPSAKRRHFR</sequence>
<evidence type="ECO:0000313" key="2">
    <source>
        <dbReference type="EMBL" id="KAK2167864.1"/>
    </source>
</evidence>
<dbReference type="Proteomes" id="UP001208570">
    <property type="component" value="Unassembled WGS sequence"/>
</dbReference>
<feature type="domain" description="Glycosyltransferase 2-like" evidence="1">
    <location>
        <begin position="105"/>
        <end position="269"/>
    </location>
</feature>
<dbReference type="PANTHER" id="PTHR15046:SF3">
    <property type="entry name" value="BETA-1,4 N-ACETYLGALACTOSAMINYLTRANSFERASE 2-LIKE"/>
    <property type="match status" value="1"/>
</dbReference>
<dbReference type="InterPro" id="IPR001173">
    <property type="entry name" value="Glyco_trans_2-like"/>
</dbReference>
<name>A0AAD9KAT5_9ANNE</name>
<evidence type="ECO:0000313" key="3">
    <source>
        <dbReference type="Proteomes" id="UP001208570"/>
    </source>
</evidence>
<gene>
    <name evidence="2" type="ORF">LSH36_23g09004</name>
</gene>
<dbReference type="PANTHER" id="PTHR15046">
    <property type="entry name" value="GLYCO_TRANS_2-LIKE DOMAIN-CONTAINING PROTEIN"/>
    <property type="match status" value="1"/>
</dbReference>